<dbReference type="InterPro" id="IPR013149">
    <property type="entry name" value="ADH-like_C"/>
</dbReference>
<comment type="similarity">
    <text evidence="1">Belongs to the Gfo/Idh/MocA family.</text>
</comment>
<evidence type="ECO:0000313" key="4">
    <source>
        <dbReference type="Proteomes" id="UP000178602"/>
    </source>
</evidence>
<dbReference type="Proteomes" id="UP000178602">
    <property type="component" value="Unassembled WGS sequence"/>
</dbReference>
<dbReference type="InterPro" id="IPR036291">
    <property type="entry name" value="NAD(P)-bd_dom_sf"/>
</dbReference>
<proteinExistence type="inferred from homology"/>
<dbReference type="InterPro" id="IPR004104">
    <property type="entry name" value="Gfo/Idh/MocA-like_OxRdtase_C"/>
</dbReference>
<dbReference type="SMART" id="SM00829">
    <property type="entry name" value="PKS_ER"/>
    <property type="match status" value="1"/>
</dbReference>
<dbReference type="InterPro" id="IPR000683">
    <property type="entry name" value="Gfo/Idh/MocA-like_OxRdtase_N"/>
</dbReference>
<sequence>MKQVVQSFKTGELNLVDVPAPQVKPGGVLVKTTRSAVSVGTEKLIVNLAQQNLVGKAMSRPDLVRRLIDKVKTEGVMEAYQAVKGRMETQQPLGYSSAGEVLAVGEGVDEFKVGDRVACGSDLFATHSEITWVPKNDCVKVPDGVSEEDAAFAYIAAIAIHAIRSADLTFGSKVAVIGLGMLGQISVQVLRAWGCDAFGFDLDARKVGLAIELGARGATTDRQELATKAKLLTGGPGFDATIIMASTNSNDPLDLAAEITREKGKIVACGLVKLEVPRNVFFEKELSLIVSRATGPGKFDPDWELKGHNYPLGLVRWTQAGNMKEYLNLVAGGRVTMAPVITHRFSIDDALKAYDLLLSKDHPYYLGVLLQYKEKPAQEKKIVVASPKIDHQPGQPVVGLIGAGLFTNVTILPCLKKISGLTLRGVATATGLSGRNVASQYGFEYCTTDYQEILHDDKINAVIIATRHDLHAKMIVKALAAGKDVFVEKPLAMNEAELKEIRDAYERSGKRLMVGFNRRFAPSAVRAKELMGEVGAVTVNCRVNAGFVPKAHWTLNNEGGGRVIGEVCHFIDSIQYATSSVPVKVFAETISSGNDQVTNEDNIAVTMKLKNGSVATLLYTSVGHKGIARERIEVFGNNQSYVLDNYVGMEFVRDGKKEKKKKFNIDRGHQNEFETFFNCLKSGRPIPVDFSEYVNTTLATFAIMESIKTGRPVEIKSVL</sequence>
<dbReference type="SUPFAM" id="SSF55347">
    <property type="entry name" value="Glyceraldehyde-3-phosphate dehydrogenase-like, C-terminal domain"/>
    <property type="match status" value="1"/>
</dbReference>
<name>A0A1F4T5K4_UNCSA</name>
<dbReference type="SUPFAM" id="SSF51735">
    <property type="entry name" value="NAD(P)-binding Rossmann-fold domains"/>
    <property type="match status" value="2"/>
</dbReference>
<dbReference type="SUPFAM" id="SSF50129">
    <property type="entry name" value="GroES-like"/>
    <property type="match status" value="1"/>
</dbReference>
<evidence type="ECO:0000259" key="2">
    <source>
        <dbReference type="SMART" id="SM00829"/>
    </source>
</evidence>
<organism evidence="3 4">
    <name type="scientific">candidate division WOR-1 bacterium RIFOXYC12_FULL_54_18</name>
    <dbReference type="NCBI Taxonomy" id="1802584"/>
    <lineage>
        <taxon>Bacteria</taxon>
        <taxon>Bacillati</taxon>
        <taxon>Saganbacteria</taxon>
    </lineage>
</organism>
<protein>
    <recommendedName>
        <fullName evidence="2">Enoyl reductase (ER) domain-containing protein</fullName>
    </recommendedName>
</protein>
<comment type="caution">
    <text evidence="3">The sequence shown here is derived from an EMBL/GenBank/DDBJ whole genome shotgun (WGS) entry which is preliminary data.</text>
</comment>
<dbReference type="InterPro" id="IPR011032">
    <property type="entry name" value="GroES-like_sf"/>
</dbReference>
<feature type="domain" description="Enoyl reductase (ER)" evidence="2">
    <location>
        <begin position="59"/>
        <end position="362"/>
    </location>
</feature>
<dbReference type="InterPro" id="IPR051450">
    <property type="entry name" value="Gfo/Idh/MocA_Oxidoreductases"/>
</dbReference>
<dbReference type="InterPro" id="IPR020843">
    <property type="entry name" value="ER"/>
</dbReference>
<dbReference type="Gene3D" id="3.40.50.720">
    <property type="entry name" value="NAD(P)-binding Rossmann-like Domain"/>
    <property type="match status" value="2"/>
</dbReference>
<dbReference type="Pfam" id="PF00107">
    <property type="entry name" value="ADH_zinc_N"/>
    <property type="match status" value="1"/>
</dbReference>
<dbReference type="InterPro" id="IPR013154">
    <property type="entry name" value="ADH-like_N"/>
</dbReference>
<accession>A0A1F4T5K4</accession>
<dbReference type="Gene3D" id="3.30.360.10">
    <property type="entry name" value="Dihydrodipicolinate Reductase, domain 2"/>
    <property type="match status" value="1"/>
</dbReference>
<dbReference type="CDD" id="cd08255">
    <property type="entry name" value="2-desacetyl-2-hydroxyethyl_bacteriochlorophyllide_like"/>
    <property type="match status" value="1"/>
</dbReference>
<reference evidence="3 4" key="1">
    <citation type="journal article" date="2016" name="Nat. Commun.">
        <title>Thousands of microbial genomes shed light on interconnected biogeochemical processes in an aquifer system.</title>
        <authorList>
            <person name="Anantharaman K."/>
            <person name="Brown C.T."/>
            <person name="Hug L.A."/>
            <person name="Sharon I."/>
            <person name="Castelle C.J."/>
            <person name="Probst A.J."/>
            <person name="Thomas B.C."/>
            <person name="Singh A."/>
            <person name="Wilkins M.J."/>
            <person name="Karaoz U."/>
            <person name="Brodie E.L."/>
            <person name="Williams K.H."/>
            <person name="Hubbard S.S."/>
            <person name="Banfield J.F."/>
        </authorList>
    </citation>
    <scope>NUCLEOTIDE SEQUENCE [LARGE SCALE GENOMIC DNA]</scope>
</reference>
<dbReference type="Pfam" id="PF08240">
    <property type="entry name" value="ADH_N"/>
    <property type="match status" value="1"/>
</dbReference>
<dbReference type="Gene3D" id="3.90.180.10">
    <property type="entry name" value="Medium-chain alcohol dehydrogenases, catalytic domain"/>
    <property type="match status" value="2"/>
</dbReference>
<dbReference type="Pfam" id="PF02894">
    <property type="entry name" value="GFO_IDH_MocA_C"/>
    <property type="match status" value="1"/>
</dbReference>
<dbReference type="GO" id="GO:0016491">
    <property type="term" value="F:oxidoreductase activity"/>
    <property type="evidence" value="ECO:0007669"/>
    <property type="project" value="InterPro"/>
</dbReference>
<gene>
    <name evidence="3" type="ORF">A3K49_02425</name>
</gene>
<dbReference type="AlphaFoldDB" id="A0A1F4T5K4"/>
<dbReference type="Pfam" id="PF01408">
    <property type="entry name" value="GFO_IDH_MocA"/>
    <property type="match status" value="1"/>
</dbReference>
<dbReference type="GO" id="GO:0000166">
    <property type="term" value="F:nucleotide binding"/>
    <property type="evidence" value="ECO:0007669"/>
    <property type="project" value="InterPro"/>
</dbReference>
<dbReference type="PANTHER" id="PTHR43377:SF1">
    <property type="entry name" value="BILIVERDIN REDUCTASE A"/>
    <property type="match status" value="1"/>
</dbReference>
<dbReference type="EMBL" id="MEUG01000001">
    <property type="protein sequence ID" value="OGC27846.1"/>
    <property type="molecule type" value="Genomic_DNA"/>
</dbReference>
<dbReference type="PANTHER" id="PTHR43377">
    <property type="entry name" value="BILIVERDIN REDUCTASE A"/>
    <property type="match status" value="1"/>
</dbReference>
<evidence type="ECO:0000313" key="3">
    <source>
        <dbReference type="EMBL" id="OGC27846.1"/>
    </source>
</evidence>
<evidence type="ECO:0000256" key="1">
    <source>
        <dbReference type="ARBA" id="ARBA00010928"/>
    </source>
</evidence>